<evidence type="ECO:0000313" key="2">
    <source>
        <dbReference type="Proteomes" id="UP000631114"/>
    </source>
</evidence>
<dbReference type="OrthoDB" id="1748589at2759"/>
<dbReference type="Proteomes" id="UP000631114">
    <property type="component" value="Unassembled WGS sequence"/>
</dbReference>
<protein>
    <submittedName>
        <fullName evidence="1">Uncharacterized protein</fullName>
    </submittedName>
</protein>
<keyword evidence="2" id="KW-1185">Reference proteome</keyword>
<proteinExistence type="predicted"/>
<dbReference type="PROSITE" id="PS51257">
    <property type="entry name" value="PROKAR_LIPOPROTEIN"/>
    <property type="match status" value="1"/>
</dbReference>
<dbReference type="PANTHER" id="PTHR46038:SF38">
    <property type="entry name" value="GLYCOSYLTRANSFERASE-RELATED"/>
    <property type="match status" value="1"/>
</dbReference>
<organism evidence="1 2">
    <name type="scientific">Coptis chinensis</name>
    <dbReference type="NCBI Taxonomy" id="261450"/>
    <lineage>
        <taxon>Eukaryota</taxon>
        <taxon>Viridiplantae</taxon>
        <taxon>Streptophyta</taxon>
        <taxon>Embryophyta</taxon>
        <taxon>Tracheophyta</taxon>
        <taxon>Spermatophyta</taxon>
        <taxon>Magnoliopsida</taxon>
        <taxon>Ranunculales</taxon>
        <taxon>Ranunculaceae</taxon>
        <taxon>Coptidoideae</taxon>
        <taxon>Coptis</taxon>
    </lineage>
</organism>
<dbReference type="EMBL" id="JADFTS010000004">
    <property type="protein sequence ID" value="KAF9608612.1"/>
    <property type="molecule type" value="Genomic_DNA"/>
</dbReference>
<dbReference type="PANTHER" id="PTHR46038">
    <property type="entry name" value="EXPRESSED PROTEIN-RELATED"/>
    <property type="match status" value="1"/>
</dbReference>
<reference evidence="1 2" key="1">
    <citation type="submission" date="2020-10" db="EMBL/GenBank/DDBJ databases">
        <title>The Coptis chinensis genome and diversification of protoberbering-type alkaloids.</title>
        <authorList>
            <person name="Wang B."/>
            <person name="Shu S."/>
            <person name="Song C."/>
            <person name="Liu Y."/>
        </authorList>
    </citation>
    <scope>NUCLEOTIDE SEQUENCE [LARGE SCALE GENOMIC DNA]</scope>
    <source>
        <strain evidence="1">HL-2020</strain>
        <tissue evidence="1">Leaf</tissue>
    </source>
</reference>
<dbReference type="InterPro" id="IPR044821">
    <property type="entry name" value="At1g28695/At4g15970-like"/>
</dbReference>
<dbReference type="AlphaFoldDB" id="A0A835I1Z5"/>
<name>A0A835I1Z5_9MAGN</name>
<sequence length="141" mass="16214">MEVMKNFKISKTVSVFTVLVWLACLLFYFSSNPVDNIVKTQDRLEREELGRLLKNAPMDDRTIILTTLNKEWAEPGSMLDLFLESFRIGIEKKVPDLKSILNDWKNFTALSPQEKEAKGSSTAYPWSAPNKCRATMITFNF</sequence>
<comment type="caution">
    <text evidence="1">The sequence shown here is derived from an EMBL/GenBank/DDBJ whole genome shotgun (WGS) entry which is preliminary data.</text>
</comment>
<evidence type="ECO:0000313" key="1">
    <source>
        <dbReference type="EMBL" id="KAF9608612.1"/>
    </source>
</evidence>
<accession>A0A835I1Z5</accession>
<gene>
    <name evidence="1" type="ORF">IFM89_010097</name>
</gene>